<comment type="caution">
    <text evidence="5">The sequence shown here is derived from an EMBL/GenBank/DDBJ whole genome shotgun (WGS) entry which is preliminary data.</text>
</comment>
<evidence type="ECO:0000256" key="2">
    <source>
        <dbReference type="ARBA" id="ARBA00022679"/>
    </source>
</evidence>
<name>A0ABV7UAQ8_9RHOB</name>
<dbReference type="RefSeq" id="WP_377764446.1">
    <property type="nucleotide sequence ID" value="NZ_JBHRXY010000058.1"/>
</dbReference>
<evidence type="ECO:0000313" key="5">
    <source>
        <dbReference type="EMBL" id="MFC3631994.1"/>
    </source>
</evidence>
<dbReference type="CDD" id="cd03349">
    <property type="entry name" value="LbH_XAT"/>
    <property type="match status" value="1"/>
</dbReference>
<reference evidence="6" key="1">
    <citation type="journal article" date="2019" name="Int. J. Syst. Evol. Microbiol.">
        <title>The Global Catalogue of Microorganisms (GCM) 10K type strain sequencing project: providing services to taxonomists for standard genome sequencing and annotation.</title>
        <authorList>
            <consortium name="The Broad Institute Genomics Platform"/>
            <consortium name="The Broad Institute Genome Sequencing Center for Infectious Disease"/>
            <person name="Wu L."/>
            <person name="Ma J."/>
        </authorList>
    </citation>
    <scope>NUCLEOTIDE SEQUENCE [LARGE SCALE GENOMIC DNA]</scope>
    <source>
        <strain evidence="6">KCTC 42473</strain>
    </source>
</reference>
<dbReference type="InterPro" id="IPR001451">
    <property type="entry name" value="Hexapep"/>
</dbReference>
<dbReference type="InterPro" id="IPR018357">
    <property type="entry name" value="Hexapep_transf_CS"/>
</dbReference>
<dbReference type="EC" id="2.3.1.-" evidence="5"/>
<dbReference type="InterPro" id="IPR011004">
    <property type="entry name" value="Trimer_LpxA-like_sf"/>
</dbReference>
<comment type="similarity">
    <text evidence="1">Belongs to the transferase hexapeptide repeat family.</text>
</comment>
<keyword evidence="2 5" id="KW-0808">Transferase</keyword>
<keyword evidence="3" id="KW-0677">Repeat</keyword>
<organism evidence="5 6">
    <name type="scientific">Paracoccus angustae</name>
    <dbReference type="NCBI Taxonomy" id="1671480"/>
    <lineage>
        <taxon>Bacteria</taxon>
        <taxon>Pseudomonadati</taxon>
        <taxon>Pseudomonadota</taxon>
        <taxon>Alphaproteobacteria</taxon>
        <taxon>Rhodobacterales</taxon>
        <taxon>Paracoccaceae</taxon>
        <taxon>Paracoccus</taxon>
    </lineage>
</organism>
<dbReference type="InterPro" id="IPR051159">
    <property type="entry name" value="Hexapeptide_acetyltransf"/>
</dbReference>
<dbReference type="PANTHER" id="PTHR23416:SF23">
    <property type="entry name" value="ACETYLTRANSFERASE C18B11.09C-RELATED"/>
    <property type="match status" value="1"/>
</dbReference>
<accession>A0ABV7UAQ8</accession>
<dbReference type="Gene3D" id="2.160.10.10">
    <property type="entry name" value="Hexapeptide repeat proteins"/>
    <property type="match status" value="1"/>
</dbReference>
<gene>
    <name evidence="5" type="ORF">ACFOM8_21475</name>
</gene>
<keyword evidence="4 5" id="KW-0012">Acyltransferase</keyword>
<sequence length="203" mass="22320">MAIFTEKETEDFYDLSDMAQVEAGEIRGERKSWLVAGQVRCGRHTTIGGHLNARGKIFLGKYCAIGRFVSIHSGNHRTDLPNQQVLFNNRHGFASVYTRKGPVHVGHNVWIGDKVNILSGVTVGHGAVLAAGATVAADVPPFAIAGGVPAKVLKARFSPMVVRQMLEIAWWNWSDDRIGRNRLFFETSIAPEEARDIKALVVD</sequence>
<dbReference type="PROSITE" id="PS00101">
    <property type="entry name" value="HEXAPEP_TRANSFERASES"/>
    <property type="match status" value="1"/>
</dbReference>
<proteinExistence type="inferred from homology"/>
<protein>
    <submittedName>
        <fullName evidence="5">CatB-related O-acetyltransferase</fullName>
        <ecNumber evidence="5">2.3.1.-</ecNumber>
    </submittedName>
</protein>
<dbReference type="SUPFAM" id="SSF51161">
    <property type="entry name" value="Trimeric LpxA-like enzymes"/>
    <property type="match status" value="1"/>
</dbReference>
<evidence type="ECO:0000256" key="1">
    <source>
        <dbReference type="ARBA" id="ARBA00007274"/>
    </source>
</evidence>
<dbReference type="EMBL" id="JBHRXY010000058">
    <property type="protein sequence ID" value="MFC3631994.1"/>
    <property type="molecule type" value="Genomic_DNA"/>
</dbReference>
<keyword evidence="6" id="KW-1185">Reference proteome</keyword>
<dbReference type="Pfam" id="PF00132">
    <property type="entry name" value="Hexapep"/>
    <property type="match status" value="1"/>
</dbReference>
<dbReference type="PANTHER" id="PTHR23416">
    <property type="entry name" value="SIALIC ACID SYNTHASE-RELATED"/>
    <property type="match status" value="1"/>
</dbReference>
<evidence type="ECO:0000256" key="4">
    <source>
        <dbReference type="ARBA" id="ARBA00023315"/>
    </source>
</evidence>
<dbReference type="Proteomes" id="UP001595539">
    <property type="component" value="Unassembled WGS sequence"/>
</dbReference>
<evidence type="ECO:0000256" key="3">
    <source>
        <dbReference type="ARBA" id="ARBA00022737"/>
    </source>
</evidence>
<evidence type="ECO:0000313" key="6">
    <source>
        <dbReference type="Proteomes" id="UP001595539"/>
    </source>
</evidence>
<dbReference type="GO" id="GO:0016746">
    <property type="term" value="F:acyltransferase activity"/>
    <property type="evidence" value="ECO:0007669"/>
    <property type="project" value="UniProtKB-KW"/>
</dbReference>